<feature type="compositionally biased region" description="Low complexity" evidence="1">
    <location>
        <begin position="816"/>
        <end position="826"/>
    </location>
</feature>
<dbReference type="EMBL" id="BTSX01000006">
    <property type="protein sequence ID" value="GMT05844.1"/>
    <property type="molecule type" value="Genomic_DNA"/>
</dbReference>
<evidence type="ECO:0000256" key="2">
    <source>
        <dbReference type="SAM" id="SignalP"/>
    </source>
</evidence>
<feature type="compositionally biased region" description="Low complexity" evidence="1">
    <location>
        <begin position="766"/>
        <end position="807"/>
    </location>
</feature>
<protein>
    <submittedName>
        <fullName evidence="3">Uncharacterized protein</fullName>
    </submittedName>
</protein>
<feature type="region of interest" description="Disordered" evidence="1">
    <location>
        <begin position="766"/>
        <end position="879"/>
    </location>
</feature>
<dbReference type="AlphaFoldDB" id="A0AAV5UIU7"/>
<feature type="non-terminal residue" evidence="3">
    <location>
        <position position="1042"/>
    </location>
</feature>
<evidence type="ECO:0000313" key="3">
    <source>
        <dbReference type="EMBL" id="GMT05844.1"/>
    </source>
</evidence>
<evidence type="ECO:0000256" key="1">
    <source>
        <dbReference type="SAM" id="MobiDB-lite"/>
    </source>
</evidence>
<feature type="compositionally biased region" description="Polar residues" evidence="1">
    <location>
        <begin position="620"/>
        <end position="657"/>
    </location>
</feature>
<feature type="compositionally biased region" description="Polar residues" evidence="1">
    <location>
        <begin position="228"/>
        <end position="241"/>
    </location>
</feature>
<feature type="compositionally biased region" description="Polar residues" evidence="1">
    <location>
        <begin position="526"/>
        <end position="547"/>
    </location>
</feature>
<feature type="compositionally biased region" description="Low complexity" evidence="1">
    <location>
        <begin position="82"/>
        <end position="119"/>
    </location>
</feature>
<dbReference type="Proteomes" id="UP001432027">
    <property type="component" value="Unassembled WGS sequence"/>
</dbReference>
<feature type="compositionally biased region" description="Polar residues" evidence="1">
    <location>
        <begin position="350"/>
        <end position="404"/>
    </location>
</feature>
<proteinExistence type="predicted"/>
<feature type="chain" id="PRO_5043820419" evidence="2">
    <location>
        <begin position="24"/>
        <end position="1042"/>
    </location>
</feature>
<organism evidence="3 4">
    <name type="scientific">Pristionchus entomophagus</name>
    <dbReference type="NCBI Taxonomy" id="358040"/>
    <lineage>
        <taxon>Eukaryota</taxon>
        <taxon>Metazoa</taxon>
        <taxon>Ecdysozoa</taxon>
        <taxon>Nematoda</taxon>
        <taxon>Chromadorea</taxon>
        <taxon>Rhabditida</taxon>
        <taxon>Rhabditina</taxon>
        <taxon>Diplogasteromorpha</taxon>
        <taxon>Diplogasteroidea</taxon>
        <taxon>Neodiplogasteridae</taxon>
        <taxon>Pristionchus</taxon>
    </lineage>
</organism>
<feature type="compositionally biased region" description="Polar residues" evidence="1">
    <location>
        <begin position="841"/>
        <end position="861"/>
    </location>
</feature>
<feature type="compositionally biased region" description="Pro residues" evidence="1">
    <location>
        <begin position="170"/>
        <end position="182"/>
    </location>
</feature>
<feature type="signal peptide" evidence="2">
    <location>
        <begin position="1"/>
        <end position="23"/>
    </location>
</feature>
<feature type="compositionally biased region" description="Low complexity" evidence="1">
    <location>
        <begin position="247"/>
        <end position="261"/>
    </location>
</feature>
<feature type="compositionally biased region" description="Low complexity" evidence="1">
    <location>
        <begin position="666"/>
        <end position="730"/>
    </location>
</feature>
<reference evidence="3" key="1">
    <citation type="submission" date="2023-10" db="EMBL/GenBank/DDBJ databases">
        <title>Genome assembly of Pristionchus species.</title>
        <authorList>
            <person name="Yoshida K."/>
            <person name="Sommer R.J."/>
        </authorList>
    </citation>
    <scope>NUCLEOTIDE SEQUENCE</scope>
    <source>
        <strain evidence="3">RS0144</strain>
    </source>
</reference>
<feature type="region of interest" description="Disordered" evidence="1">
    <location>
        <begin position="82"/>
        <end position="185"/>
    </location>
</feature>
<feature type="region of interest" description="Disordered" evidence="1">
    <location>
        <begin position="350"/>
        <end position="446"/>
    </location>
</feature>
<feature type="region of interest" description="Disordered" evidence="1">
    <location>
        <begin position="620"/>
        <end position="738"/>
    </location>
</feature>
<sequence>MAIVYVPLCTFLMTFKVPTPACSQCTTCNQQPSQVYYNSQVAVQPSNQARPGYVNIQFQPPSAVSRNQQIYVWYGQPQPNQNQMNQALGMNGPQNNGGQPQYNPNGFNPNQQPINNQQPVMYNNVNRDQPNYANQPYNLNPNAQQQTPRPVRYLASTFPRSPLLSTPPSFQNPPPGFAPPQGVPSTAFPYSTTTFSYNTVAPLAPISQSFDPAPTYANSVPYYGPTSTAASPVTQHASSTPGPDAFPSSTAFPLPSSSSPSPSGPSPYLAEGFTPTPSPPSNTNDSSLPLAPLPVVFPSVSSSSVNVVPLSPAAPAQSNTVIISQTYSGPATTQTGLVGQAPSSSFTQTIVGKNQAPSSNEAPSQASFTQTVVGSQTQPQSGANPQAPISQTTFTFVGTNQDGSGQAPIPNVVGSDQAAFDPNHQQTGTDGSAPFGADQLPVPSQPGAVVTPLPVVYPANGPTISNQVGANQPAFEPNPLFAGANQVSSGSTGPQFQPNQQQSGSMPGQTSSAFVQDSGPAISRPVGSQLQFQPSPSASSDFSLQVSSQQQPVYNPALVTSQTAPVSNQYDFQQQQQQQQQAVAVVGGGSAAVAAAALAAAAAAGGSSNTTALPPTTFAYSTQFDQGTPMPTIQPVPTATQQPLVTGSMQPVTSTLAYNPPPSPSPTSSLASPPSPFSPSSSSTTRVPSSTTPAFPGTLSVQQQQQQVLHPSQQLQQQPLASSTQQTPTQAYSTTGFPYSTQFNQGTLMPTGTIPYSTTMAPMTPTMSPSTTTNYPSTTTMAPSTTPYYQPTTTTSSPMYTASPSTTQQTQFGNTLQPSQQLQQQPYVLGSTMQQPQQQQGSSTFAPYSTQGPQQSSTTPVQIGYNPAGQPQYGQPTSTQAPFVSNSVVRNSIVSLSETSSTPSTPYALSTTPYGSQYPMTGTPVNAGGIGVNYAGSTTYSQPYSSSTTPSPQQPFYSSTQQPFVGEGANPTTATNVYQIGTGVPGSTLNPQFNPSGVPSSTYSPYAVGGSTLGNQVLYDPSTGLVTANGMNTMYGRYTTLE</sequence>
<comment type="caution">
    <text evidence="3">The sequence shown here is derived from an EMBL/GenBank/DDBJ whole genome shotgun (WGS) entry which is preliminary data.</text>
</comment>
<feature type="region of interest" description="Disordered" evidence="1">
    <location>
        <begin position="228"/>
        <end position="287"/>
    </location>
</feature>
<gene>
    <name evidence="3" type="ORF">PENTCL1PPCAC_28018</name>
</gene>
<name>A0AAV5UIU7_9BILA</name>
<feature type="region of interest" description="Disordered" evidence="1">
    <location>
        <begin position="468"/>
        <end position="547"/>
    </location>
</feature>
<feature type="compositionally biased region" description="Polar residues" evidence="1">
    <location>
        <begin position="120"/>
        <end position="148"/>
    </location>
</feature>
<evidence type="ECO:0000313" key="4">
    <source>
        <dbReference type="Proteomes" id="UP001432027"/>
    </source>
</evidence>
<keyword evidence="4" id="KW-1185">Reference proteome</keyword>
<feature type="compositionally biased region" description="Polar residues" evidence="1">
    <location>
        <begin position="485"/>
        <end position="515"/>
    </location>
</feature>
<keyword evidence="2" id="KW-0732">Signal</keyword>
<accession>A0AAV5UIU7</accession>